<dbReference type="AlphaFoldDB" id="A0A346Y2A3"/>
<reference evidence="1 2" key="1">
    <citation type="submission" date="2018-09" db="EMBL/GenBank/DDBJ databases">
        <title>Complete genome sequence of Euzebya sp. DY32-46 isolated from seawater of Pacific Ocean.</title>
        <authorList>
            <person name="Xu L."/>
            <person name="Wu Y.-H."/>
            <person name="Xu X.-W."/>
        </authorList>
    </citation>
    <scope>NUCLEOTIDE SEQUENCE [LARGE SCALE GENOMIC DNA]</scope>
    <source>
        <strain evidence="1 2">DY32-46</strain>
    </source>
</reference>
<sequence length="253" mass="28299">MEPFSAKQTGWIEDPDEALLRLATDDLHPLGWITSASNGTMLCRLGDPADELYAVHKPEVGERPLWDFPDGTLHRREVATFLVSDFLGWDLVPPTVLREGPEGPGSLQLFVPHDPAEHYFALVEDARWHVPLARLAMFDFLTNNADRKGGHVLRRRDTDHLYGIDNGLTFHVEEKIRTVVWDIAHIPFAVAWADDLRRLQQALGPGGPLREALCELLAPVEVDVLAGRAEVVAGLDAVPVIDPEDRHYPWPPL</sequence>
<dbReference type="Proteomes" id="UP000264006">
    <property type="component" value="Chromosome"/>
</dbReference>
<proteinExistence type="predicted"/>
<dbReference type="RefSeq" id="WP_114592923.1">
    <property type="nucleotide sequence ID" value="NZ_CP031165.1"/>
</dbReference>
<keyword evidence="2" id="KW-1185">Reference proteome</keyword>
<dbReference type="NCBIfam" id="TIGR03843">
    <property type="entry name" value="SCO1664 family protein"/>
    <property type="match status" value="1"/>
</dbReference>
<dbReference type="InterPro" id="IPR022292">
    <property type="entry name" value="CHP03843"/>
</dbReference>
<evidence type="ECO:0008006" key="3">
    <source>
        <dbReference type="Google" id="ProtNLM"/>
    </source>
</evidence>
<evidence type="ECO:0000313" key="2">
    <source>
        <dbReference type="Proteomes" id="UP000264006"/>
    </source>
</evidence>
<dbReference type="OrthoDB" id="3423180at2"/>
<dbReference type="EMBL" id="CP031165">
    <property type="protein sequence ID" value="AXV08600.1"/>
    <property type="molecule type" value="Genomic_DNA"/>
</dbReference>
<accession>A0A346Y2A3</accession>
<name>A0A346Y2A3_9ACTN</name>
<organism evidence="1 2">
    <name type="scientific">Euzebya pacifica</name>
    <dbReference type="NCBI Taxonomy" id="1608957"/>
    <lineage>
        <taxon>Bacteria</taxon>
        <taxon>Bacillati</taxon>
        <taxon>Actinomycetota</taxon>
        <taxon>Nitriliruptoria</taxon>
        <taxon>Euzebyales</taxon>
    </lineage>
</organism>
<dbReference type="KEGG" id="euz:DVS28_a3928"/>
<evidence type="ECO:0000313" key="1">
    <source>
        <dbReference type="EMBL" id="AXV08600.1"/>
    </source>
</evidence>
<protein>
    <recommendedName>
        <fullName evidence="3">SCO1664 family protein</fullName>
    </recommendedName>
</protein>
<gene>
    <name evidence="1" type="ORF">DVS28_a3928</name>
</gene>